<proteinExistence type="predicted"/>
<dbReference type="AlphaFoldDB" id="A0A7M4DN05"/>
<dbReference type="Gene3D" id="3.40.50.450">
    <property type="match status" value="1"/>
</dbReference>
<gene>
    <name evidence="1" type="ORF">HALOF300_03533</name>
</gene>
<evidence type="ECO:0000313" key="2">
    <source>
        <dbReference type="Proteomes" id="UP000419743"/>
    </source>
</evidence>
<dbReference type="RefSeq" id="WP_156742204.1">
    <property type="nucleotide sequence ID" value="NZ_CACRYJ010000053.1"/>
</dbReference>
<accession>A0A7M4DN05</accession>
<sequence>MSARIAVTGHRSYDDAARHVIAAGVRAVLVPYAVDEVDGTDGGHAVGHADGRVGRPAGPAHLVSSLAEGADQLAAEIALSLGLRLDVVLPADGYVETLPADCRAPFEALVAQAASVRVLDHPEPSPEAYLAAGLAVLEGADLLIAVWDGQRERGIGGTAQIVDAARAGGIEVAVVWPDGYARPA</sequence>
<reference evidence="1 2" key="1">
    <citation type="submission" date="2019-11" db="EMBL/GenBank/DDBJ databases">
        <authorList>
            <person name="Criscuolo A."/>
        </authorList>
    </citation>
    <scope>NUCLEOTIDE SEQUENCE [LARGE SCALE GENOMIC DNA]</scope>
    <source>
        <strain evidence="1">CIP111667</strain>
    </source>
</reference>
<evidence type="ECO:0000313" key="1">
    <source>
        <dbReference type="EMBL" id="VZO38815.1"/>
    </source>
</evidence>
<dbReference type="EMBL" id="CACRYJ010000053">
    <property type="protein sequence ID" value="VZO38815.1"/>
    <property type="molecule type" value="Genomic_DNA"/>
</dbReference>
<keyword evidence="2" id="KW-1185">Reference proteome</keyword>
<name>A0A7M4DN05_9MICO</name>
<dbReference type="SUPFAM" id="SSF102405">
    <property type="entry name" value="MCP/YpsA-like"/>
    <property type="match status" value="1"/>
</dbReference>
<protein>
    <submittedName>
        <fullName evidence="1">Uncharacterized protein</fullName>
    </submittedName>
</protein>
<dbReference type="Proteomes" id="UP000419743">
    <property type="component" value="Unassembled WGS sequence"/>
</dbReference>
<comment type="caution">
    <text evidence="1">The sequence shown here is derived from an EMBL/GenBank/DDBJ whole genome shotgun (WGS) entry which is preliminary data.</text>
</comment>
<organism evidence="1 2">
    <name type="scientific">Occultella aeris</name>
    <dbReference type="NCBI Taxonomy" id="2761496"/>
    <lineage>
        <taxon>Bacteria</taxon>
        <taxon>Bacillati</taxon>
        <taxon>Actinomycetota</taxon>
        <taxon>Actinomycetes</taxon>
        <taxon>Micrococcales</taxon>
        <taxon>Ruaniaceae</taxon>
        <taxon>Occultella</taxon>
    </lineage>
</organism>